<evidence type="ECO:0000313" key="2">
    <source>
        <dbReference type="EMBL" id="KAG5620184.1"/>
    </source>
</evidence>
<accession>A0A9J6A735</accession>
<evidence type="ECO:0000256" key="1">
    <source>
        <dbReference type="SAM" id="Phobius"/>
    </source>
</evidence>
<sequence length="82" mass="9506">MTWETSLSASVQLTFLFRVSTFFLFLTSTYRFFLEPYEQVSLHFVLTLSRVIILLSISCTLGPVWKAILIIEFGVIECNYTI</sequence>
<dbReference type="Proteomes" id="UP000824120">
    <property type="component" value="Chromosome 2"/>
</dbReference>
<proteinExistence type="predicted"/>
<organism evidence="2 3">
    <name type="scientific">Solanum commersonii</name>
    <name type="common">Commerson's wild potato</name>
    <name type="synonym">Commerson's nightshade</name>
    <dbReference type="NCBI Taxonomy" id="4109"/>
    <lineage>
        <taxon>Eukaryota</taxon>
        <taxon>Viridiplantae</taxon>
        <taxon>Streptophyta</taxon>
        <taxon>Embryophyta</taxon>
        <taxon>Tracheophyta</taxon>
        <taxon>Spermatophyta</taxon>
        <taxon>Magnoliopsida</taxon>
        <taxon>eudicotyledons</taxon>
        <taxon>Gunneridae</taxon>
        <taxon>Pentapetalae</taxon>
        <taxon>asterids</taxon>
        <taxon>lamiids</taxon>
        <taxon>Solanales</taxon>
        <taxon>Solanaceae</taxon>
        <taxon>Solanoideae</taxon>
        <taxon>Solaneae</taxon>
        <taxon>Solanum</taxon>
    </lineage>
</organism>
<gene>
    <name evidence="2" type="ORF">H5410_005402</name>
</gene>
<keyword evidence="1" id="KW-0812">Transmembrane</keyword>
<protein>
    <submittedName>
        <fullName evidence="2">Uncharacterized protein</fullName>
    </submittedName>
</protein>
<dbReference type="EMBL" id="JACXVP010000002">
    <property type="protein sequence ID" value="KAG5620184.1"/>
    <property type="molecule type" value="Genomic_DNA"/>
</dbReference>
<keyword evidence="1" id="KW-1133">Transmembrane helix</keyword>
<keyword evidence="1" id="KW-0472">Membrane</keyword>
<feature type="transmembrane region" description="Helical" evidence="1">
    <location>
        <begin position="45"/>
        <end position="65"/>
    </location>
</feature>
<name>A0A9J6A735_SOLCO</name>
<evidence type="ECO:0000313" key="3">
    <source>
        <dbReference type="Proteomes" id="UP000824120"/>
    </source>
</evidence>
<dbReference type="AlphaFoldDB" id="A0A9J6A735"/>
<keyword evidence="3" id="KW-1185">Reference proteome</keyword>
<reference evidence="2 3" key="1">
    <citation type="submission" date="2020-09" db="EMBL/GenBank/DDBJ databases">
        <title>De no assembly of potato wild relative species, Solanum commersonii.</title>
        <authorList>
            <person name="Cho K."/>
        </authorList>
    </citation>
    <scope>NUCLEOTIDE SEQUENCE [LARGE SCALE GENOMIC DNA]</scope>
    <source>
        <strain evidence="2">LZ3.2</strain>
        <tissue evidence="2">Leaf</tissue>
    </source>
</reference>
<comment type="caution">
    <text evidence="2">The sequence shown here is derived from an EMBL/GenBank/DDBJ whole genome shotgun (WGS) entry which is preliminary data.</text>
</comment>
<feature type="transmembrane region" description="Helical" evidence="1">
    <location>
        <begin position="15"/>
        <end position="33"/>
    </location>
</feature>